<dbReference type="InterPro" id="IPR000257">
    <property type="entry name" value="Uroporphyrinogen_deCOase"/>
</dbReference>
<dbReference type="Gene3D" id="3.20.20.210">
    <property type="match status" value="1"/>
</dbReference>
<dbReference type="InterPro" id="IPR038071">
    <property type="entry name" value="UROD/MetE-like_sf"/>
</dbReference>
<proteinExistence type="predicted"/>
<evidence type="ECO:0000259" key="1">
    <source>
        <dbReference type="Pfam" id="PF01208"/>
    </source>
</evidence>
<dbReference type="PANTHER" id="PTHR47099">
    <property type="entry name" value="METHYLCOBAMIDE:COM METHYLTRANSFERASE MTBA"/>
    <property type="match status" value="1"/>
</dbReference>
<dbReference type="AlphaFoldDB" id="X0S5D2"/>
<organism evidence="2">
    <name type="scientific">marine sediment metagenome</name>
    <dbReference type="NCBI Taxonomy" id="412755"/>
    <lineage>
        <taxon>unclassified sequences</taxon>
        <taxon>metagenomes</taxon>
        <taxon>ecological metagenomes</taxon>
    </lineage>
</organism>
<dbReference type="SUPFAM" id="SSF51726">
    <property type="entry name" value="UROD/MetE-like"/>
    <property type="match status" value="1"/>
</dbReference>
<comment type="caution">
    <text evidence="2">The sequence shown here is derived from an EMBL/GenBank/DDBJ whole genome shotgun (WGS) entry which is preliminary data.</text>
</comment>
<sequence length="254" mass="27803">MEILKFTPKRRVLAALLGGEVDEVPATCIGACGGSVTVEIQEAAGIYWPEAFIDPKKMANLAIASQEITGLGNVNIGHEFSILPEALGCEIKFYERNDLKPAMIKPACDSPEQLKMPDDFLKRGRIPAIMEAIRLVRREVGDFLPVTSFVFGPYSLAGELAEPTRFMGWAIKKPENAKQFVDFAAEAIIQYAKAQYRAGSDIVSLGEPLGTPDIIGLATFRKYIKPALKRIADNLGGIRILHLCGDVEPFIPEI</sequence>
<gene>
    <name evidence="2" type="ORF">S01H1_05052</name>
</gene>
<evidence type="ECO:0000313" key="2">
    <source>
        <dbReference type="EMBL" id="GAF70441.1"/>
    </source>
</evidence>
<accession>X0S5D2</accession>
<reference evidence="2" key="1">
    <citation type="journal article" date="2014" name="Front. Microbiol.">
        <title>High frequency of phylogenetically diverse reductive dehalogenase-homologous genes in deep subseafloor sedimentary metagenomes.</title>
        <authorList>
            <person name="Kawai M."/>
            <person name="Futagami T."/>
            <person name="Toyoda A."/>
            <person name="Takaki Y."/>
            <person name="Nishi S."/>
            <person name="Hori S."/>
            <person name="Arai W."/>
            <person name="Tsubouchi T."/>
            <person name="Morono Y."/>
            <person name="Uchiyama I."/>
            <person name="Ito T."/>
            <person name="Fujiyama A."/>
            <person name="Inagaki F."/>
            <person name="Takami H."/>
        </authorList>
    </citation>
    <scope>NUCLEOTIDE SEQUENCE</scope>
    <source>
        <strain evidence="2">Expedition CK06-06</strain>
    </source>
</reference>
<name>X0S5D2_9ZZZZ</name>
<dbReference type="GO" id="GO:0004853">
    <property type="term" value="F:uroporphyrinogen decarboxylase activity"/>
    <property type="evidence" value="ECO:0007669"/>
    <property type="project" value="InterPro"/>
</dbReference>
<feature type="domain" description="Uroporphyrinogen decarboxylase (URO-D)" evidence="1">
    <location>
        <begin position="7"/>
        <end position="253"/>
    </location>
</feature>
<feature type="non-terminal residue" evidence="2">
    <location>
        <position position="254"/>
    </location>
</feature>
<dbReference type="PANTHER" id="PTHR47099:SF1">
    <property type="entry name" value="METHYLCOBAMIDE:COM METHYLTRANSFERASE MTBA"/>
    <property type="match status" value="1"/>
</dbReference>
<dbReference type="EMBL" id="BARS01002633">
    <property type="protein sequence ID" value="GAF70441.1"/>
    <property type="molecule type" value="Genomic_DNA"/>
</dbReference>
<dbReference type="Pfam" id="PF01208">
    <property type="entry name" value="URO-D"/>
    <property type="match status" value="1"/>
</dbReference>
<dbReference type="InterPro" id="IPR052024">
    <property type="entry name" value="Methanogen_methyltrans"/>
</dbReference>
<protein>
    <recommendedName>
        <fullName evidence="1">Uroporphyrinogen decarboxylase (URO-D) domain-containing protein</fullName>
    </recommendedName>
</protein>
<dbReference type="GO" id="GO:0006779">
    <property type="term" value="P:porphyrin-containing compound biosynthetic process"/>
    <property type="evidence" value="ECO:0007669"/>
    <property type="project" value="InterPro"/>
</dbReference>